<evidence type="ECO:0000313" key="1">
    <source>
        <dbReference type="EMBL" id="CAB5335390.1"/>
    </source>
</evidence>
<dbReference type="OrthoDB" id="2394325at2759"/>
<name>A0A915YU96_9GLOM</name>
<gene>
    <name evidence="1" type="ORF">CHRIB12_LOCUS3254</name>
</gene>
<dbReference type="EMBL" id="CAGKOT010000004">
    <property type="protein sequence ID" value="CAB5335390.1"/>
    <property type="molecule type" value="Genomic_DNA"/>
</dbReference>
<protein>
    <submittedName>
        <fullName evidence="1">Uncharacterized protein</fullName>
    </submittedName>
</protein>
<dbReference type="Proteomes" id="UP000684084">
    <property type="component" value="Unassembled WGS sequence"/>
</dbReference>
<reference evidence="1" key="1">
    <citation type="submission" date="2020-05" db="EMBL/GenBank/DDBJ databases">
        <authorList>
            <person name="Rincon C."/>
            <person name="Sanders R I."/>
            <person name="Robbins C."/>
            <person name="Chaturvedi A."/>
        </authorList>
    </citation>
    <scope>NUCLEOTIDE SEQUENCE</scope>
    <source>
        <strain evidence="1">CHB12</strain>
    </source>
</reference>
<dbReference type="AlphaFoldDB" id="A0A915YU96"/>
<dbReference type="VEuPathDB" id="FungiDB:RhiirFUN_004684"/>
<evidence type="ECO:0000313" key="2">
    <source>
        <dbReference type="Proteomes" id="UP000684084"/>
    </source>
</evidence>
<sequence length="194" mass="22141">MISYHHNIGCYPCQCECHYYRHSISSLSQQISFQNCTSQSDTIINNRHRNYTSAPYRGNPNRRTGILKINIIICLDRASSIIPKVGSPIWDDLKSRNMIKENIEIPTHSSSTEINEMISNLFPDLNGKRWCLLNSSSCTLKKVPYNEVTCELIKQNLTKTKTLRTFPMVSDIANSFNAPEVSEVSNDFDVNFLS</sequence>
<accession>A0A915YU96</accession>
<organism evidence="1 2">
    <name type="scientific">Rhizophagus irregularis</name>
    <dbReference type="NCBI Taxonomy" id="588596"/>
    <lineage>
        <taxon>Eukaryota</taxon>
        <taxon>Fungi</taxon>
        <taxon>Fungi incertae sedis</taxon>
        <taxon>Mucoromycota</taxon>
        <taxon>Glomeromycotina</taxon>
        <taxon>Glomeromycetes</taxon>
        <taxon>Glomerales</taxon>
        <taxon>Glomeraceae</taxon>
        <taxon>Rhizophagus</taxon>
    </lineage>
</organism>
<comment type="caution">
    <text evidence="1">The sequence shown here is derived from an EMBL/GenBank/DDBJ whole genome shotgun (WGS) entry which is preliminary data.</text>
</comment>
<proteinExistence type="predicted"/>